<dbReference type="GO" id="GO:0012505">
    <property type="term" value="C:endomembrane system"/>
    <property type="evidence" value="ECO:0007669"/>
    <property type="project" value="UniProtKB-SubCell"/>
</dbReference>
<organism evidence="8 9">
    <name type="scientific">Clydaea vesicula</name>
    <dbReference type="NCBI Taxonomy" id="447962"/>
    <lineage>
        <taxon>Eukaryota</taxon>
        <taxon>Fungi</taxon>
        <taxon>Fungi incertae sedis</taxon>
        <taxon>Chytridiomycota</taxon>
        <taxon>Chytridiomycota incertae sedis</taxon>
        <taxon>Chytridiomycetes</taxon>
        <taxon>Lobulomycetales</taxon>
        <taxon>Lobulomycetaceae</taxon>
        <taxon>Clydaea</taxon>
    </lineage>
</organism>
<keyword evidence="9" id="KW-1185">Reference proteome</keyword>
<dbReference type="SMART" id="SM00679">
    <property type="entry name" value="CTNS"/>
    <property type="match status" value="1"/>
</dbReference>
<feature type="transmembrane region" description="Helical" evidence="7">
    <location>
        <begin position="57"/>
        <end position="78"/>
    </location>
</feature>
<dbReference type="PANTHER" id="PTHR13131:SF5">
    <property type="entry name" value="CYSTINOSIN"/>
    <property type="match status" value="1"/>
</dbReference>
<protein>
    <recommendedName>
        <fullName evidence="10">Cystinosin-like protein</fullName>
    </recommendedName>
</protein>
<dbReference type="InterPro" id="IPR005282">
    <property type="entry name" value="LC_transporter"/>
</dbReference>
<dbReference type="PANTHER" id="PTHR13131">
    <property type="entry name" value="CYSTINOSIN"/>
    <property type="match status" value="1"/>
</dbReference>
<comment type="subcellular location">
    <subcellularLocation>
        <location evidence="1">Endomembrane system</location>
        <topology evidence="1">Multi-pass membrane protein</topology>
    </subcellularLocation>
</comment>
<keyword evidence="5 7" id="KW-1133">Transmembrane helix</keyword>
<keyword evidence="6 7" id="KW-0472">Membrane</keyword>
<dbReference type="GO" id="GO:0000324">
    <property type="term" value="C:fungal-type vacuole"/>
    <property type="evidence" value="ECO:0007669"/>
    <property type="project" value="TreeGrafter"/>
</dbReference>
<evidence type="ECO:0000256" key="1">
    <source>
        <dbReference type="ARBA" id="ARBA00004127"/>
    </source>
</evidence>
<dbReference type="InterPro" id="IPR006603">
    <property type="entry name" value="PQ-loop_rpt"/>
</dbReference>
<proteinExistence type="predicted"/>
<dbReference type="GO" id="GO:0015184">
    <property type="term" value="F:L-cystine transmembrane transporter activity"/>
    <property type="evidence" value="ECO:0007669"/>
    <property type="project" value="TreeGrafter"/>
</dbReference>
<evidence type="ECO:0008006" key="10">
    <source>
        <dbReference type="Google" id="ProtNLM"/>
    </source>
</evidence>
<evidence type="ECO:0000313" key="8">
    <source>
        <dbReference type="EMBL" id="KAJ3220843.1"/>
    </source>
</evidence>
<name>A0AAD5U3T2_9FUNG</name>
<evidence type="ECO:0000313" key="9">
    <source>
        <dbReference type="Proteomes" id="UP001211065"/>
    </source>
</evidence>
<gene>
    <name evidence="8" type="ORF">HK099_003955</name>
</gene>
<dbReference type="GO" id="GO:0005774">
    <property type="term" value="C:vacuolar membrane"/>
    <property type="evidence" value="ECO:0007669"/>
    <property type="project" value="TreeGrafter"/>
</dbReference>
<keyword evidence="4" id="KW-0677">Repeat</keyword>
<evidence type="ECO:0000256" key="2">
    <source>
        <dbReference type="ARBA" id="ARBA00022448"/>
    </source>
</evidence>
<evidence type="ECO:0000256" key="3">
    <source>
        <dbReference type="ARBA" id="ARBA00022692"/>
    </source>
</evidence>
<reference evidence="8" key="1">
    <citation type="submission" date="2020-05" db="EMBL/GenBank/DDBJ databases">
        <title>Phylogenomic resolution of chytrid fungi.</title>
        <authorList>
            <person name="Stajich J.E."/>
            <person name="Amses K."/>
            <person name="Simmons R."/>
            <person name="Seto K."/>
            <person name="Myers J."/>
            <person name="Bonds A."/>
            <person name="Quandt C.A."/>
            <person name="Barry K."/>
            <person name="Liu P."/>
            <person name="Grigoriev I."/>
            <person name="Longcore J.E."/>
            <person name="James T.Y."/>
        </authorList>
    </citation>
    <scope>NUCLEOTIDE SEQUENCE</scope>
    <source>
        <strain evidence="8">JEL0476</strain>
    </source>
</reference>
<dbReference type="Pfam" id="PF04193">
    <property type="entry name" value="PQ-loop"/>
    <property type="match status" value="1"/>
</dbReference>
<keyword evidence="3 7" id="KW-0812">Transmembrane</keyword>
<dbReference type="AlphaFoldDB" id="A0AAD5U3T2"/>
<accession>A0AAD5U3T2</accession>
<feature type="transmembrane region" description="Helical" evidence="7">
    <location>
        <begin position="26"/>
        <end position="45"/>
    </location>
</feature>
<keyword evidence="2" id="KW-0813">Transport</keyword>
<comment type="caution">
    <text evidence="8">The sequence shown here is derived from an EMBL/GenBank/DDBJ whole genome shotgun (WGS) entry which is preliminary data.</text>
</comment>
<dbReference type="Proteomes" id="UP001211065">
    <property type="component" value="Unassembled WGS sequence"/>
</dbReference>
<evidence type="ECO:0000256" key="7">
    <source>
        <dbReference type="SAM" id="Phobius"/>
    </source>
</evidence>
<evidence type="ECO:0000256" key="5">
    <source>
        <dbReference type="ARBA" id="ARBA00022989"/>
    </source>
</evidence>
<evidence type="ECO:0000256" key="6">
    <source>
        <dbReference type="ARBA" id="ARBA00023136"/>
    </source>
</evidence>
<sequence length="128" mass="14232">MAVSLVKYTPQAVLNYKLKSTDGWSILNIALDFTGGVLSITQLILDCYITNNWDGIIGNPVKFGLGFISIFFDILFFYQHAAYKFSSKIQELVIVDIESSNDAGVNVIRKSESYISIGSVNENTPLIR</sequence>
<evidence type="ECO:0000256" key="4">
    <source>
        <dbReference type="ARBA" id="ARBA00022737"/>
    </source>
</evidence>
<dbReference type="EMBL" id="JADGJW010000269">
    <property type="protein sequence ID" value="KAJ3220843.1"/>
    <property type="molecule type" value="Genomic_DNA"/>
</dbReference>
<dbReference type="Gene3D" id="1.20.1280.290">
    <property type="match status" value="1"/>
</dbReference>